<evidence type="ECO:0000313" key="2">
    <source>
        <dbReference type="EMBL" id="RQW98567.1"/>
    </source>
</evidence>
<evidence type="ECO:0000313" key="3">
    <source>
        <dbReference type="Proteomes" id="UP000282312"/>
    </source>
</evidence>
<accession>A0A3N9WCI5</accession>
<dbReference type="EMBL" id="QGSZ01000292">
    <property type="protein sequence ID" value="RQW98567.1"/>
    <property type="molecule type" value="Genomic_DNA"/>
</dbReference>
<evidence type="ECO:0000256" key="1">
    <source>
        <dbReference type="SAM" id="MobiDB-lite"/>
    </source>
</evidence>
<name>A0A3N9WCI5_9ACTN</name>
<feature type="compositionally biased region" description="Basic residues" evidence="1">
    <location>
        <begin position="1"/>
        <end position="17"/>
    </location>
</feature>
<feature type="compositionally biased region" description="Low complexity" evidence="1">
    <location>
        <begin position="20"/>
        <end position="43"/>
    </location>
</feature>
<organism evidence="2 3">
    <name type="scientific">Micromonospora inaquosa</name>
    <dbReference type="NCBI Taxonomy" id="2203716"/>
    <lineage>
        <taxon>Bacteria</taxon>
        <taxon>Bacillati</taxon>
        <taxon>Actinomycetota</taxon>
        <taxon>Actinomycetes</taxon>
        <taxon>Micromonosporales</taxon>
        <taxon>Micromonosporaceae</taxon>
        <taxon>Micromonospora</taxon>
    </lineage>
</organism>
<keyword evidence="3" id="KW-1185">Reference proteome</keyword>
<comment type="caution">
    <text evidence="2">The sequence shown here is derived from an EMBL/GenBank/DDBJ whole genome shotgun (WGS) entry which is preliminary data.</text>
</comment>
<reference evidence="2 3" key="1">
    <citation type="submission" date="2018-05" db="EMBL/GenBank/DDBJ databases">
        <title>Micromonospora from Atacama Desert.</title>
        <authorList>
            <person name="Carro L."/>
            <person name="Goodfellow M."/>
            <person name="Klenk H.-P."/>
        </authorList>
    </citation>
    <scope>NUCLEOTIDE SEQUENCE [LARGE SCALE GENOMIC DNA]</scope>
    <source>
        <strain evidence="2 3">LB39</strain>
    </source>
</reference>
<gene>
    <name evidence="2" type="ORF">DLJ59_26915</name>
</gene>
<protein>
    <submittedName>
        <fullName evidence="2">Uncharacterized protein</fullName>
    </submittedName>
</protein>
<dbReference type="Proteomes" id="UP000282312">
    <property type="component" value="Unassembled WGS sequence"/>
</dbReference>
<proteinExistence type="predicted"/>
<sequence>MSRPAVARHRARGRRPRPPGEWWGRPAPAPRGRCACRGSARRNSTSRPAGSNPRCPALSW</sequence>
<feature type="region of interest" description="Disordered" evidence="1">
    <location>
        <begin position="1"/>
        <end position="60"/>
    </location>
</feature>
<dbReference type="AlphaFoldDB" id="A0A3N9WCI5"/>